<keyword evidence="4" id="KW-0812">Transmembrane</keyword>
<dbReference type="InterPro" id="IPR015915">
    <property type="entry name" value="Kelch-typ_b-propeller"/>
</dbReference>
<dbReference type="EMBL" id="JAAAUY010000326">
    <property type="protein sequence ID" value="KAF9331386.1"/>
    <property type="molecule type" value="Genomic_DNA"/>
</dbReference>
<feature type="region of interest" description="Disordered" evidence="3">
    <location>
        <begin position="630"/>
        <end position="659"/>
    </location>
</feature>
<organism evidence="5 6">
    <name type="scientific">Podila minutissima</name>
    <dbReference type="NCBI Taxonomy" id="64525"/>
    <lineage>
        <taxon>Eukaryota</taxon>
        <taxon>Fungi</taxon>
        <taxon>Fungi incertae sedis</taxon>
        <taxon>Mucoromycota</taxon>
        <taxon>Mortierellomycotina</taxon>
        <taxon>Mortierellomycetes</taxon>
        <taxon>Mortierellales</taxon>
        <taxon>Mortierellaceae</taxon>
        <taxon>Podila</taxon>
    </lineage>
</organism>
<feature type="compositionally biased region" description="Polar residues" evidence="3">
    <location>
        <begin position="438"/>
        <end position="479"/>
    </location>
</feature>
<evidence type="ECO:0000256" key="3">
    <source>
        <dbReference type="SAM" id="MobiDB-lite"/>
    </source>
</evidence>
<keyword evidence="4" id="KW-0472">Membrane</keyword>
<dbReference type="SUPFAM" id="SSF117281">
    <property type="entry name" value="Kelch motif"/>
    <property type="match status" value="1"/>
</dbReference>
<keyword evidence="2" id="KW-0677">Repeat</keyword>
<feature type="compositionally biased region" description="Polar residues" evidence="3">
    <location>
        <begin position="645"/>
        <end position="659"/>
    </location>
</feature>
<evidence type="ECO:0000256" key="2">
    <source>
        <dbReference type="ARBA" id="ARBA00022737"/>
    </source>
</evidence>
<dbReference type="Gene3D" id="2.120.10.80">
    <property type="entry name" value="Kelch-type beta propeller"/>
    <property type="match status" value="1"/>
</dbReference>
<dbReference type="AlphaFoldDB" id="A0A9P5VLW3"/>
<evidence type="ECO:0000256" key="4">
    <source>
        <dbReference type="SAM" id="Phobius"/>
    </source>
</evidence>
<comment type="caution">
    <text evidence="5">The sequence shown here is derived from an EMBL/GenBank/DDBJ whole genome shotgun (WGS) entry which is preliminary data.</text>
</comment>
<dbReference type="PANTHER" id="PTHR46093:SF18">
    <property type="entry name" value="FIBRONECTIN TYPE-III DOMAIN-CONTAINING PROTEIN"/>
    <property type="match status" value="1"/>
</dbReference>
<feature type="region of interest" description="Disordered" evidence="3">
    <location>
        <begin position="672"/>
        <end position="697"/>
    </location>
</feature>
<proteinExistence type="predicted"/>
<gene>
    <name evidence="5" type="ORF">BG006_005752</name>
</gene>
<dbReference type="Proteomes" id="UP000696485">
    <property type="component" value="Unassembled WGS sequence"/>
</dbReference>
<name>A0A9P5VLW3_9FUNG</name>
<feature type="region of interest" description="Disordered" evidence="3">
    <location>
        <begin position="558"/>
        <end position="586"/>
    </location>
</feature>
<feature type="region of interest" description="Disordered" evidence="3">
    <location>
        <begin position="724"/>
        <end position="843"/>
    </location>
</feature>
<feature type="compositionally biased region" description="Polar residues" evidence="3">
    <location>
        <begin position="568"/>
        <end position="577"/>
    </location>
</feature>
<feature type="compositionally biased region" description="Polar residues" evidence="3">
    <location>
        <begin position="758"/>
        <end position="790"/>
    </location>
</feature>
<evidence type="ECO:0000256" key="1">
    <source>
        <dbReference type="ARBA" id="ARBA00022441"/>
    </source>
</evidence>
<accession>A0A9P5VLW3</accession>
<keyword evidence="4" id="KW-1133">Transmembrane helix</keyword>
<evidence type="ECO:0000313" key="5">
    <source>
        <dbReference type="EMBL" id="KAF9331386.1"/>
    </source>
</evidence>
<evidence type="ECO:0000313" key="6">
    <source>
        <dbReference type="Proteomes" id="UP000696485"/>
    </source>
</evidence>
<dbReference type="PANTHER" id="PTHR46093">
    <property type="entry name" value="ACYL-COA-BINDING DOMAIN-CONTAINING PROTEIN 5"/>
    <property type="match status" value="1"/>
</dbReference>
<keyword evidence="1" id="KW-0880">Kelch repeat</keyword>
<feature type="region of interest" description="Disordered" evidence="3">
    <location>
        <begin position="402"/>
        <end position="500"/>
    </location>
</feature>
<protein>
    <submittedName>
        <fullName evidence="5">Uncharacterized protein</fullName>
    </submittedName>
</protein>
<feature type="transmembrane region" description="Helical" evidence="4">
    <location>
        <begin position="330"/>
        <end position="353"/>
    </location>
</feature>
<sequence length="843" mass="89435">MSSLDLNTLTFTETNLSTHIFNHAATTERFDSSDNRIGIVFGQTSQTPSIAAPPLQWLNTATGVLQTPSNVASTGGGGGGGKQATPAVPTGRTGHTLVQISNTFWAFGGRGVGTGTGATLPTMHDSPSYNAKENTWTSKAKGMPRYGHASVKLDGDKVLSCYGASSTGLNLDSECVVFSITTSSVQSTNMKWENPDDAIKGGRLGATLVPGTQNYISYMFGGRSTDGAFFHDVYKLDATKLPDILISRLVQPELPASYVPSARSGHVAVPVLVGEETNKHGFMVIYGGYGADGMATGTPYFFSTTTEYWVGGDQFRSVFLSAIPTEQVSVTVIIVCILAGVSVLGAFVAFYIWKGISDDRRKKEADDAAILSPTYSNDSPRGDGSEGAFERKNHVYPSLAVNDLEDHSMPGPFKSTSSLIQPEETASRKKASKPWVNEPNSPSGTTLTEGGSTNEYASSSGGRANNFNGSNSNLAHQRNSGPGGSGSSIQSGGREGRESYYNPRDLYLDTEDDDSSITVSLASESTLSPWAGPVRLESDLAPPNPRFSRGALSQAHRQLVRGSGGWGDTSSPGGSLSSREDENHRRSVNSMQWVSFEAYDPSARPDSMLFDPLAARSNLTVRNASFYGGNGNAPRLSMYGGSASGGNTSDGTEDSNYNQGGKRISVALAARQQRRSFRNSQESFKGNNGGSSNSDAGDAFVTKVLPIITNKVTKPSMAKVVNQRGSRIVVPSSGPLGRRDDEESEGQQNLGSVGSLPNFGSDNYGSSSRGYPQGRRTSSTLNPGYKTQTQQKRESRLANSTTASGTVILRMPPPPKHPSGLRDSIAELGDSMPGFLHYGESHS</sequence>
<reference evidence="5" key="1">
    <citation type="journal article" date="2020" name="Fungal Divers.">
        <title>Resolving the Mortierellaceae phylogeny through synthesis of multi-gene phylogenetics and phylogenomics.</title>
        <authorList>
            <person name="Vandepol N."/>
            <person name="Liber J."/>
            <person name="Desiro A."/>
            <person name="Na H."/>
            <person name="Kennedy M."/>
            <person name="Barry K."/>
            <person name="Grigoriev I.V."/>
            <person name="Miller A.N."/>
            <person name="O'Donnell K."/>
            <person name="Stajich J.E."/>
            <person name="Bonito G."/>
        </authorList>
    </citation>
    <scope>NUCLEOTIDE SEQUENCE</scope>
    <source>
        <strain evidence="5">NVP1</strain>
    </source>
</reference>
<keyword evidence="6" id="KW-1185">Reference proteome</keyword>